<feature type="transmembrane region" description="Helical" evidence="1">
    <location>
        <begin position="13"/>
        <end position="33"/>
    </location>
</feature>
<dbReference type="Proteomes" id="UP000095200">
    <property type="component" value="Unassembled WGS sequence"/>
</dbReference>
<dbReference type="STRING" id="1592317.DPF_2681"/>
<dbReference type="PANTHER" id="PTHR30336">
    <property type="entry name" value="INNER MEMBRANE PROTEIN, PROBABLE PERMEASE"/>
    <property type="match status" value="1"/>
</dbReference>
<protein>
    <recommendedName>
        <fullName evidence="2">DUF218 domain-containing protein</fullName>
    </recommendedName>
</protein>
<dbReference type="OrthoDB" id="9809813at2"/>
<evidence type="ECO:0000313" key="4">
    <source>
        <dbReference type="Proteomes" id="UP000095200"/>
    </source>
</evidence>
<sequence>MDPFILKKLVSRLFFPVPLCLELLILGIILMLARRARKTALFLVGSSGGLLLLLSLEGPSCLLLHPLETMYPPAFTSPASCETRPRIDWIVVLGGGTVPALDRPPHTRLETNSLSRVIEGVRLARIFPEARMVFTGAGTPGDTDSTAGIMAQTAVSLGVASSRITIVGQAMDTPDEARLCSRLIPANQRLILVTSASHIHRALRLFLKQGLCPIPAPTSFQCPTSSSLSYLDFIPSASNLKRSERAIYEYMGLMWSSLRGLI</sequence>
<dbReference type="InterPro" id="IPR003848">
    <property type="entry name" value="DUF218"/>
</dbReference>
<keyword evidence="1" id="KW-1133">Transmembrane helix</keyword>
<dbReference type="RefSeq" id="WP_069860205.1">
    <property type="nucleotide sequence ID" value="NZ_BDFE01000022.1"/>
</dbReference>
<dbReference type="Pfam" id="PF02698">
    <property type="entry name" value="DUF218"/>
    <property type="match status" value="1"/>
</dbReference>
<gene>
    <name evidence="3" type="ORF">DPF_2681</name>
</gene>
<evidence type="ECO:0000256" key="1">
    <source>
        <dbReference type="SAM" id="Phobius"/>
    </source>
</evidence>
<proteinExistence type="predicted"/>
<dbReference type="CDD" id="cd06259">
    <property type="entry name" value="YdcF-like"/>
    <property type="match status" value="1"/>
</dbReference>
<dbReference type="GO" id="GO:0000270">
    <property type="term" value="P:peptidoglycan metabolic process"/>
    <property type="evidence" value="ECO:0007669"/>
    <property type="project" value="TreeGrafter"/>
</dbReference>
<accession>A0A194AL24</accession>
<feature type="domain" description="DUF218" evidence="2">
    <location>
        <begin position="88"/>
        <end position="252"/>
    </location>
</feature>
<keyword evidence="1" id="KW-0472">Membrane</keyword>
<feature type="transmembrane region" description="Helical" evidence="1">
    <location>
        <begin position="40"/>
        <end position="56"/>
    </location>
</feature>
<dbReference type="PANTHER" id="PTHR30336:SF4">
    <property type="entry name" value="ENVELOPE BIOGENESIS FACTOR ELYC"/>
    <property type="match status" value="1"/>
</dbReference>
<reference evidence="4" key="1">
    <citation type="submission" date="2016-06" db="EMBL/GenBank/DDBJ databases">
        <title>Draft genome sequence of Desulfoplanes formicivorans strain Pf12B.</title>
        <authorList>
            <person name="Watanabe M."/>
            <person name="Kojima H."/>
            <person name="Fukui M."/>
        </authorList>
    </citation>
    <scope>NUCLEOTIDE SEQUENCE [LARGE SCALE GENOMIC DNA]</scope>
    <source>
        <strain evidence="4">Pf12B</strain>
    </source>
</reference>
<organism evidence="3 4">
    <name type="scientific">Desulfoplanes formicivorans</name>
    <dbReference type="NCBI Taxonomy" id="1592317"/>
    <lineage>
        <taxon>Bacteria</taxon>
        <taxon>Pseudomonadati</taxon>
        <taxon>Thermodesulfobacteriota</taxon>
        <taxon>Desulfovibrionia</taxon>
        <taxon>Desulfovibrionales</taxon>
        <taxon>Desulfoplanaceae</taxon>
        <taxon>Desulfoplanes</taxon>
    </lineage>
</organism>
<dbReference type="AlphaFoldDB" id="A0A194AL24"/>
<dbReference type="EMBL" id="BDFE01000022">
    <property type="protein sequence ID" value="GAU09945.1"/>
    <property type="molecule type" value="Genomic_DNA"/>
</dbReference>
<keyword evidence="4" id="KW-1185">Reference proteome</keyword>
<comment type="caution">
    <text evidence="3">The sequence shown here is derived from an EMBL/GenBank/DDBJ whole genome shotgun (WGS) entry which is preliminary data.</text>
</comment>
<evidence type="ECO:0000313" key="3">
    <source>
        <dbReference type="EMBL" id="GAU09945.1"/>
    </source>
</evidence>
<keyword evidence="1" id="KW-0812">Transmembrane</keyword>
<evidence type="ECO:0000259" key="2">
    <source>
        <dbReference type="Pfam" id="PF02698"/>
    </source>
</evidence>
<name>A0A194AL24_9BACT</name>
<dbReference type="GO" id="GO:0043164">
    <property type="term" value="P:Gram-negative-bacterium-type cell wall biogenesis"/>
    <property type="evidence" value="ECO:0007669"/>
    <property type="project" value="TreeGrafter"/>
</dbReference>
<dbReference type="InterPro" id="IPR051599">
    <property type="entry name" value="Cell_Envelope_Assoc"/>
</dbReference>
<dbReference type="GO" id="GO:0005886">
    <property type="term" value="C:plasma membrane"/>
    <property type="evidence" value="ECO:0007669"/>
    <property type="project" value="TreeGrafter"/>
</dbReference>